<name>A0ABU7UKN3_9CLOT</name>
<dbReference type="EMBL" id="JAZHFS010000005">
    <property type="protein sequence ID" value="MEF2111990.1"/>
    <property type="molecule type" value="Genomic_DNA"/>
</dbReference>
<proteinExistence type="predicted"/>
<sequence>MIKIAHKTETELETLSGLPAEVVAKVVEIATILNDCYGHTRDEYLDLGGYILIAEDEKDVETIRKKIDLGCTLPEFVDKIICSNGEIYTNSLMILSSDYSISVIIPKGLTPKELLKYMDE</sequence>
<reference evidence="1 2" key="1">
    <citation type="submission" date="2023-11" db="EMBL/GenBank/DDBJ databases">
        <title>Draft genome sequence of a psychrophilic Clostridium strain from permafrost water brine.</title>
        <authorList>
            <person name="Shcherbakova V.A."/>
            <person name="Trubitsyn V.E."/>
            <person name="Zakharyuk A.G."/>
        </authorList>
    </citation>
    <scope>NUCLEOTIDE SEQUENCE [LARGE SCALE GENOMIC DNA]</scope>
    <source>
        <strain evidence="1 2">14F</strain>
    </source>
</reference>
<organism evidence="1 2">
    <name type="scientific">Clostridium frigoriphilum</name>
    <dbReference type="NCBI Taxonomy" id="443253"/>
    <lineage>
        <taxon>Bacteria</taxon>
        <taxon>Bacillati</taxon>
        <taxon>Bacillota</taxon>
        <taxon>Clostridia</taxon>
        <taxon>Eubacteriales</taxon>
        <taxon>Clostridiaceae</taxon>
        <taxon>Clostridium</taxon>
    </lineage>
</organism>
<evidence type="ECO:0000313" key="2">
    <source>
        <dbReference type="Proteomes" id="UP001498469"/>
    </source>
</evidence>
<dbReference type="Proteomes" id="UP001498469">
    <property type="component" value="Unassembled WGS sequence"/>
</dbReference>
<accession>A0ABU7UKN3</accession>
<dbReference type="RefSeq" id="WP_216246300.1">
    <property type="nucleotide sequence ID" value="NZ_JAZHFS010000005.1"/>
</dbReference>
<evidence type="ECO:0000313" key="1">
    <source>
        <dbReference type="EMBL" id="MEF2111990.1"/>
    </source>
</evidence>
<comment type="caution">
    <text evidence="1">The sequence shown here is derived from an EMBL/GenBank/DDBJ whole genome shotgun (WGS) entry which is preliminary data.</text>
</comment>
<protein>
    <submittedName>
        <fullName evidence="1">Uncharacterized protein</fullName>
    </submittedName>
</protein>
<keyword evidence="2" id="KW-1185">Reference proteome</keyword>
<gene>
    <name evidence="1" type="ORF">SJI18_06660</name>
</gene>